<dbReference type="Pfam" id="PF07714">
    <property type="entry name" value="PK_Tyr_Ser-Thr"/>
    <property type="match status" value="1"/>
</dbReference>
<dbReference type="InterPro" id="IPR001245">
    <property type="entry name" value="Ser-Thr/Tyr_kinase_cat_dom"/>
</dbReference>
<evidence type="ECO:0000256" key="1">
    <source>
        <dbReference type="SAM" id="Phobius"/>
    </source>
</evidence>
<accession>A0ABM4W8R0</accession>
<feature type="domain" description="Protein kinase" evidence="2">
    <location>
        <begin position="177"/>
        <end position="483"/>
    </location>
</feature>
<evidence type="ECO:0000313" key="4">
    <source>
        <dbReference type="RefSeq" id="XP_071928168.1"/>
    </source>
</evidence>
<dbReference type="InterPro" id="IPR052611">
    <property type="entry name" value="Plant_RLK_LysM"/>
</dbReference>
<keyword evidence="3" id="KW-1185">Reference proteome</keyword>
<gene>
    <name evidence="4" type="primary">LOC113718286</name>
</gene>
<keyword evidence="1" id="KW-0812">Transmembrane</keyword>
<dbReference type="Gene3D" id="3.30.200.20">
    <property type="entry name" value="Phosphorylase Kinase, domain 1"/>
    <property type="match status" value="1"/>
</dbReference>
<organism evidence="3 4">
    <name type="scientific">Coffea arabica</name>
    <name type="common">Arabian coffee</name>
    <dbReference type="NCBI Taxonomy" id="13443"/>
    <lineage>
        <taxon>Eukaryota</taxon>
        <taxon>Viridiplantae</taxon>
        <taxon>Streptophyta</taxon>
        <taxon>Embryophyta</taxon>
        <taxon>Tracheophyta</taxon>
        <taxon>Spermatophyta</taxon>
        <taxon>Magnoliopsida</taxon>
        <taxon>eudicotyledons</taxon>
        <taxon>Gunneridae</taxon>
        <taxon>Pentapetalae</taxon>
        <taxon>asterids</taxon>
        <taxon>lamiids</taxon>
        <taxon>Gentianales</taxon>
        <taxon>Rubiaceae</taxon>
        <taxon>Ixoroideae</taxon>
        <taxon>Gardenieae complex</taxon>
        <taxon>Bertiereae - Coffeeae clade</taxon>
        <taxon>Coffeeae</taxon>
        <taxon>Coffea</taxon>
    </lineage>
</organism>
<evidence type="ECO:0000259" key="2">
    <source>
        <dbReference type="PROSITE" id="PS50011"/>
    </source>
</evidence>
<keyword evidence="1" id="KW-1133">Transmembrane helix</keyword>
<dbReference type="InterPro" id="IPR000719">
    <property type="entry name" value="Prot_kinase_dom"/>
</dbReference>
<keyword evidence="1" id="KW-0472">Membrane</keyword>
<dbReference type="Gene3D" id="1.10.510.10">
    <property type="entry name" value="Transferase(Phosphotransferase) domain 1"/>
    <property type="match status" value="1"/>
</dbReference>
<name>A0ABM4W8R0_COFAR</name>
<protein>
    <submittedName>
        <fullName evidence="4">Protein LYK2-like</fullName>
    </submittedName>
</protein>
<dbReference type="PANTHER" id="PTHR45927">
    <property type="entry name" value="LYSM-DOMAIN RECEPTOR-LIKE KINASE-RELATED"/>
    <property type="match status" value="1"/>
</dbReference>
<dbReference type="Proteomes" id="UP001652660">
    <property type="component" value="Chromosome 11e"/>
</dbReference>
<evidence type="ECO:0000313" key="3">
    <source>
        <dbReference type="Proteomes" id="UP001652660"/>
    </source>
</evidence>
<dbReference type="SUPFAM" id="SSF56112">
    <property type="entry name" value="Protein kinase-like (PK-like)"/>
    <property type="match status" value="1"/>
</dbReference>
<reference evidence="4" key="1">
    <citation type="submission" date="2025-08" db="UniProtKB">
        <authorList>
            <consortium name="RefSeq"/>
        </authorList>
    </citation>
    <scope>IDENTIFICATION</scope>
    <source>
        <tissue evidence="4">Leaves</tissue>
    </source>
</reference>
<feature type="transmembrane region" description="Helical" evidence="1">
    <location>
        <begin position="97"/>
        <end position="123"/>
    </location>
</feature>
<sequence length="511" mass="56866">MQIPTPKDSVHESALFRETITSLLQYICCSSNQFLLFLINFQPTWASTFRLSLLLEASGFSAASTESLPHNQPPLIPVDFRRNGAVFVVIGLLAKMWIVGVYIAIAAIAFGLSVATAAAFLLFQWKRRKHGQCKNADVELQQLSLSVRTTSEKKVSFDGSNDDSLNSHTIDTTPHKTVLVETYGTEELRKATEDFSSANLIEDSVFHGRLNGKNLAIKRTSMETISKIELGLFYDAIHHHPNIIRLLGTSSSMTEGSESDSFLVFEYARNGSLKDWLHGGLAMKSQFIESCYCFLTWNQRLKICLDVATAIQFMHHIMHPAYVHRNIKSRNVFLDEDFNAKVGNFAMARCVEDRVEDQQSNPSPPASWTKGYLAPEYLQQGVIAPSIDIFAFGVILLEILSGQTPMIRADLKGDDYICLSQKIKFILQSDNAEELREWIDNALGENYSFDAAVTLANLARACVEDDASLRPNAGEIVEKLSRLVEELPEGDQFATCESSCKPLVKAAATAM</sequence>
<dbReference type="InterPro" id="IPR011009">
    <property type="entry name" value="Kinase-like_dom_sf"/>
</dbReference>
<proteinExistence type="predicted"/>
<dbReference type="PANTHER" id="PTHR45927:SF13">
    <property type="entry name" value="PROTEIN LYK2"/>
    <property type="match status" value="1"/>
</dbReference>
<dbReference type="RefSeq" id="XP_071928168.1">
    <property type="nucleotide sequence ID" value="XM_072072067.1"/>
</dbReference>
<dbReference type="PROSITE" id="PS50011">
    <property type="entry name" value="PROTEIN_KINASE_DOM"/>
    <property type="match status" value="1"/>
</dbReference>
<dbReference type="GeneID" id="113718286"/>